<dbReference type="InterPro" id="IPR004447">
    <property type="entry name" value="Peptidase_S41A"/>
</dbReference>
<evidence type="ECO:0000256" key="5">
    <source>
        <dbReference type="RuleBase" id="RU004404"/>
    </source>
</evidence>
<keyword evidence="2 5" id="KW-0645">Protease</keyword>
<dbReference type="EMBL" id="BAABJH010000001">
    <property type="protein sequence ID" value="GAA4886606.1"/>
    <property type="molecule type" value="Genomic_DNA"/>
</dbReference>
<dbReference type="SUPFAM" id="SSF50156">
    <property type="entry name" value="PDZ domain-like"/>
    <property type="match status" value="1"/>
</dbReference>
<dbReference type="InterPro" id="IPR029045">
    <property type="entry name" value="ClpP/crotonase-like_dom_sf"/>
</dbReference>
<dbReference type="InterPro" id="IPR001478">
    <property type="entry name" value="PDZ"/>
</dbReference>
<dbReference type="InterPro" id="IPR020992">
    <property type="entry name" value="Tail_Prtase_C"/>
</dbReference>
<keyword evidence="9" id="KW-1185">Reference proteome</keyword>
<feature type="chain" id="PRO_5047398636" evidence="6">
    <location>
        <begin position="22"/>
        <end position="718"/>
    </location>
</feature>
<dbReference type="Pfam" id="PF11818">
    <property type="entry name" value="DUF3340"/>
    <property type="match status" value="1"/>
</dbReference>
<dbReference type="Pfam" id="PF17804">
    <property type="entry name" value="TSP_NTD"/>
    <property type="match status" value="1"/>
</dbReference>
<dbReference type="Gene3D" id="3.90.226.10">
    <property type="entry name" value="2-enoyl-CoA Hydratase, Chain A, domain 1"/>
    <property type="match status" value="1"/>
</dbReference>
<name>A0ABP9EV52_9FLAO</name>
<evidence type="ECO:0000256" key="3">
    <source>
        <dbReference type="ARBA" id="ARBA00022801"/>
    </source>
</evidence>
<dbReference type="PANTHER" id="PTHR32060:SF22">
    <property type="entry name" value="CARBOXYL-TERMINAL-PROCESSING PEPTIDASE 3, CHLOROPLASTIC"/>
    <property type="match status" value="1"/>
</dbReference>
<proteinExistence type="inferred from homology"/>
<dbReference type="SMART" id="SM00245">
    <property type="entry name" value="TSPc"/>
    <property type="match status" value="1"/>
</dbReference>
<dbReference type="CDD" id="cd06782">
    <property type="entry name" value="cpPDZ_CPP-like"/>
    <property type="match status" value="1"/>
</dbReference>
<comment type="similarity">
    <text evidence="1 5">Belongs to the peptidase S41A family.</text>
</comment>
<dbReference type="PROSITE" id="PS51257">
    <property type="entry name" value="PROKAR_LIPOPROTEIN"/>
    <property type="match status" value="1"/>
</dbReference>
<dbReference type="Proteomes" id="UP001500433">
    <property type="component" value="Unassembled WGS sequence"/>
</dbReference>
<keyword evidence="4 5" id="KW-0720">Serine protease</keyword>
<keyword evidence="6" id="KW-0732">Signal</keyword>
<dbReference type="PANTHER" id="PTHR32060">
    <property type="entry name" value="TAIL-SPECIFIC PROTEASE"/>
    <property type="match status" value="1"/>
</dbReference>
<dbReference type="SUPFAM" id="SSF52096">
    <property type="entry name" value="ClpP/crotonase"/>
    <property type="match status" value="1"/>
</dbReference>
<dbReference type="CDD" id="cd07560">
    <property type="entry name" value="Peptidase_S41_CPP"/>
    <property type="match status" value="1"/>
</dbReference>
<feature type="domain" description="PDZ" evidence="7">
    <location>
        <begin position="250"/>
        <end position="325"/>
    </location>
</feature>
<evidence type="ECO:0000256" key="4">
    <source>
        <dbReference type="ARBA" id="ARBA00022825"/>
    </source>
</evidence>
<dbReference type="InterPro" id="IPR005151">
    <property type="entry name" value="Tail-specific_protease"/>
</dbReference>
<dbReference type="PROSITE" id="PS50106">
    <property type="entry name" value="PDZ"/>
    <property type="match status" value="1"/>
</dbReference>
<evidence type="ECO:0000259" key="7">
    <source>
        <dbReference type="PROSITE" id="PS50106"/>
    </source>
</evidence>
<dbReference type="NCBIfam" id="TIGR00225">
    <property type="entry name" value="prc"/>
    <property type="match status" value="1"/>
</dbReference>
<gene>
    <name evidence="8" type="ORF">GCM10023311_07330</name>
</gene>
<dbReference type="InterPro" id="IPR036034">
    <property type="entry name" value="PDZ_sf"/>
</dbReference>
<feature type="signal peptide" evidence="6">
    <location>
        <begin position="1"/>
        <end position="21"/>
    </location>
</feature>
<comment type="caution">
    <text evidence="8">The sequence shown here is derived from an EMBL/GenBank/DDBJ whole genome shotgun (WGS) entry which is preliminary data.</text>
</comment>
<dbReference type="Gene3D" id="2.30.42.10">
    <property type="match status" value="1"/>
</dbReference>
<dbReference type="Gene3D" id="3.30.750.44">
    <property type="match status" value="1"/>
</dbReference>
<dbReference type="SMART" id="SM00228">
    <property type="entry name" value="PDZ"/>
    <property type="match status" value="1"/>
</dbReference>
<organism evidence="8 9">
    <name type="scientific">Flaviramulus aquimarinus</name>
    <dbReference type="NCBI Taxonomy" id="1170456"/>
    <lineage>
        <taxon>Bacteria</taxon>
        <taxon>Pseudomonadati</taxon>
        <taxon>Bacteroidota</taxon>
        <taxon>Flavobacteriia</taxon>
        <taxon>Flavobacteriales</taxon>
        <taxon>Flavobacteriaceae</taxon>
        <taxon>Flaviramulus</taxon>
    </lineage>
</organism>
<evidence type="ECO:0000256" key="2">
    <source>
        <dbReference type="ARBA" id="ARBA00022670"/>
    </source>
</evidence>
<evidence type="ECO:0000313" key="9">
    <source>
        <dbReference type="Proteomes" id="UP001500433"/>
    </source>
</evidence>
<evidence type="ECO:0000256" key="1">
    <source>
        <dbReference type="ARBA" id="ARBA00009179"/>
    </source>
</evidence>
<dbReference type="Pfam" id="PF03572">
    <property type="entry name" value="Peptidase_S41"/>
    <property type="match status" value="1"/>
</dbReference>
<sequence>MKNIMKRNYKILSLLLLLAFASCSFTSKKFSNPDKDKLLIQIITFVLEQGHFDPIALDDDFSAELFDDYIEILDPVKRYFYESDYKDFEKFKLTIDDQLKTTDITFFNVVNERMLKRIEEAKDIYKEVLSQPFDYNIDETFDTNYENSAFVKNRKQMKERWRQQLKFSTLSNLDDLYKQEKLAKENDASYVMKTNEQIEKEAREATLNSINIFFEDYIDDQRREDWFAVYVNTIVEEFDPHTYYLAPRNKEDFDQRMSGKLEGIGARLQKRMDYIKIVELISGGPAWRSKELEVEDIILKVKQEDEEFPVNIVGMRINDAIKYIKGPKGTKVTLTVKKVDGTLKDIVITRDIVELNETYAKSSIVDKDDKKFGVINLPAFYVDFQDYKNVNAAKDVKKEIERLKQEGVEGLVLDLRNNGGGSLPAVVDMAGLFIQDGPIVQVRSTGEAKEVLKDRDKSIAWDGPFVILVNEISASASEIMAAAMQDYKRAIIIGSKQTYGKGTVQNVINLNNMLRNNTSGDLGALALTTQKYYRINGGSVQLEGVKSDVKVPGRFSFIDVGEKDKENPLPWDEISAATYTTWENYFDYNATIKKSEERMSNNEQLKLIEDNAKWVKSKIDETVYSLNYKTYKSKIEANELESKKFDAISKYKTNLTFDSHSYEKNLFKQDTTDLKEKRQRWHESLSKDVYIEEALNVLEDLKTSYPIKKVASAVKVKN</sequence>
<evidence type="ECO:0000313" key="8">
    <source>
        <dbReference type="EMBL" id="GAA4886606.1"/>
    </source>
</evidence>
<keyword evidence="3 5" id="KW-0378">Hydrolase</keyword>
<evidence type="ECO:0000256" key="6">
    <source>
        <dbReference type="SAM" id="SignalP"/>
    </source>
</evidence>
<dbReference type="InterPro" id="IPR040573">
    <property type="entry name" value="TSP_N"/>
</dbReference>
<reference evidence="9" key="1">
    <citation type="journal article" date="2019" name="Int. J. Syst. Evol. Microbiol.">
        <title>The Global Catalogue of Microorganisms (GCM) 10K type strain sequencing project: providing services to taxonomists for standard genome sequencing and annotation.</title>
        <authorList>
            <consortium name="The Broad Institute Genomics Platform"/>
            <consortium name="The Broad Institute Genome Sequencing Center for Infectious Disease"/>
            <person name="Wu L."/>
            <person name="Ma J."/>
        </authorList>
    </citation>
    <scope>NUCLEOTIDE SEQUENCE [LARGE SCALE GENOMIC DNA]</scope>
    <source>
        <strain evidence="9">JCM 18274</strain>
    </source>
</reference>
<protein>
    <submittedName>
        <fullName evidence="8">Carboxy terminal-processing peptidase</fullName>
    </submittedName>
</protein>
<dbReference type="Pfam" id="PF00595">
    <property type="entry name" value="PDZ"/>
    <property type="match status" value="1"/>
</dbReference>
<accession>A0ABP9EV52</accession>